<dbReference type="InParanoid" id="A2G882"/>
<evidence type="ECO:0000313" key="2">
    <source>
        <dbReference type="EMBL" id="EAX86638.1"/>
    </source>
</evidence>
<dbReference type="Proteomes" id="UP000001542">
    <property type="component" value="Unassembled WGS sequence"/>
</dbReference>
<dbReference type="KEGG" id="tva:4744282"/>
<accession>A2G882</accession>
<feature type="coiled-coil region" evidence="1">
    <location>
        <begin position="32"/>
        <end position="73"/>
    </location>
</feature>
<keyword evidence="3" id="KW-1185">Reference proteome</keyword>
<evidence type="ECO:0000313" key="3">
    <source>
        <dbReference type="Proteomes" id="UP000001542"/>
    </source>
</evidence>
<gene>
    <name evidence="2" type="ORF">TVAG_339640</name>
</gene>
<evidence type="ECO:0000256" key="1">
    <source>
        <dbReference type="SAM" id="Coils"/>
    </source>
</evidence>
<dbReference type="RefSeq" id="XP_001299568.1">
    <property type="nucleotide sequence ID" value="XM_001299567.1"/>
</dbReference>
<dbReference type="VEuPathDB" id="TrichDB:TVAGG3_0195330"/>
<name>A2G882_TRIV3</name>
<organism evidence="2 3">
    <name type="scientific">Trichomonas vaginalis (strain ATCC PRA-98 / G3)</name>
    <dbReference type="NCBI Taxonomy" id="412133"/>
    <lineage>
        <taxon>Eukaryota</taxon>
        <taxon>Metamonada</taxon>
        <taxon>Parabasalia</taxon>
        <taxon>Trichomonadida</taxon>
        <taxon>Trichomonadidae</taxon>
        <taxon>Trichomonas</taxon>
    </lineage>
</organism>
<sequence length="96" mass="11256">MSSPIPGARYKDPYLIKQGQPKGKLYRTKRAIIRFEQVDAELQANIRELKAENAKLKEKLIRLRKRAAETDEIEDQYEQLSQVIMESRMTELSSFK</sequence>
<keyword evidence="1" id="KW-0175">Coiled coil</keyword>
<dbReference type="AlphaFoldDB" id="A2G882"/>
<reference evidence="2" key="1">
    <citation type="submission" date="2006-10" db="EMBL/GenBank/DDBJ databases">
        <authorList>
            <person name="Amadeo P."/>
            <person name="Zhao Q."/>
            <person name="Wortman J."/>
            <person name="Fraser-Liggett C."/>
            <person name="Carlton J."/>
        </authorList>
    </citation>
    <scope>NUCLEOTIDE SEQUENCE</scope>
    <source>
        <strain evidence="2">G3</strain>
    </source>
</reference>
<proteinExistence type="predicted"/>
<dbReference type="EMBL" id="DS114605">
    <property type="protein sequence ID" value="EAX86638.1"/>
    <property type="molecule type" value="Genomic_DNA"/>
</dbReference>
<dbReference type="VEuPathDB" id="TrichDB:TVAG_339640"/>
<protein>
    <submittedName>
        <fullName evidence="2">Uncharacterized protein</fullName>
    </submittedName>
</protein>
<reference evidence="2" key="2">
    <citation type="journal article" date="2007" name="Science">
        <title>Draft genome sequence of the sexually transmitted pathogen Trichomonas vaginalis.</title>
        <authorList>
            <person name="Carlton J.M."/>
            <person name="Hirt R.P."/>
            <person name="Silva J.C."/>
            <person name="Delcher A.L."/>
            <person name="Schatz M."/>
            <person name="Zhao Q."/>
            <person name="Wortman J.R."/>
            <person name="Bidwell S.L."/>
            <person name="Alsmark U.C.M."/>
            <person name="Besteiro S."/>
            <person name="Sicheritz-Ponten T."/>
            <person name="Noel C.J."/>
            <person name="Dacks J.B."/>
            <person name="Foster P.G."/>
            <person name="Simillion C."/>
            <person name="Van de Peer Y."/>
            <person name="Miranda-Saavedra D."/>
            <person name="Barton G.J."/>
            <person name="Westrop G.D."/>
            <person name="Mueller S."/>
            <person name="Dessi D."/>
            <person name="Fiori P.L."/>
            <person name="Ren Q."/>
            <person name="Paulsen I."/>
            <person name="Zhang H."/>
            <person name="Bastida-Corcuera F.D."/>
            <person name="Simoes-Barbosa A."/>
            <person name="Brown M.T."/>
            <person name="Hayes R.D."/>
            <person name="Mukherjee M."/>
            <person name="Okumura C.Y."/>
            <person name="Schneider R."/>
            <person name="Smith A.J."/>
            <person name="Vanacova S."/>
            <person name="Villalvazo M."/>
            <person name="Haas B.J."/>
            <person name="Pertea M."/>
            <person name="Feldblyum T.V."/>
            <person name="Utterback T.R."/>
            <person name="Shu C.L."/>
            <person name="Osoegawa K."/>
            <person name="de Jong P.J."/>
            <person name="Hrdy I."/>
            <person name="Horvathova L."/>
            <person name="Zubacova Z."/>
            <person name="Dolezal P."/>
            <person name="Malik S.B."/>
            <person name="Logsdon J.M. Jr."/>
            <person name="Henze K."/>
            <person name="Gupta A."/>
            <person name="Wang C.C."/>
            <person name="Dunne R.L."/>
            <person name="Upcroft J.A."/>
            <person name="Upcroft P."/>
            <person name="White O."/>
            <person name="Salzberg S.L."/>
            <person name="Tang P."/>
            <person name="Chiu C.-H."/>
            <person name="Lee Y.-S."/>
            <person name="Embley T.M."/>
            <person name="Coombs G.H."/>
            <person name="Mottram J.C."/>
            <person name="Tachezy J."/>
            <person name="Fraser-Liggett C.M."/>
            <person name="Johnson P.J."/>
        </authorList>
    </citation>
    <scope>NUCLEOTIDE SEQUENCE [LARGE SCALE GENOMIC DNA]</scope>
    <source>
        <strain evidence="2">G3</strain>
    </source>
</reference>
<dbReference type="SMR" id="A2G882"/>